<name>A0AA35XXI7_9PROT</name>
<dbReference type="SMART" id="SM00382">
    <property type="entry name" value="AAA"/>
    <property type="match status" value="1"/>
</dbReference>
<keyword evidence="2" id="KW-0813">Transport</keyword>
<dbReference type="RefSeq" id="WP_289842575.1">
    <property type="nucleotide sequence ID" value="NZ_CATKSH010000005.1"/>
</dbReference>
<sequence length="503" mass="56236">MIEFQDVRKNYPVRKGLNRVLRGADLLIHPGEKVGILGRNGAGKSTTIRLLSGSELPTSGTVDRRMSVSWPLAFGGAFQGALTGRDNAKCISRIYGRDIEDTLDFVQDFAELGIYFDEPVRTYSSGMAARLAFAISMSIEFDCFLIDEVVHVGDHKFHEKCQVELFEKRADRARVIVSHSEDFVREHCDRAYVLKDGLFRPFDDVDEAIDFHINSMHEKNDAKDIDRTIAAMPSHDPNSIYSPHPSTIRRLDVPQGTQIELHLPPSSFFPECQHRTWLYRPAGYDGSSALPLIVLQDGWWFKADDGPWQTPVVLDNLIADGVIPPVAALLVEPGKANHEHGLASEQRSFEYDSLSDRYVRFLEEEVFPEARKHITIADDPAMRAIGGFGSGGICAFTAAWQRPDVFGQVFSFCGSFVDIRGGGSYPDSIMQTDPKRLRVFLQVGINARPSGRFDGLDWPSGNRAMARALAFKGYDYQLVTGEGDFSHIHGVSILPDVLKWLLR</sequence>
<keyword evidence="6" id="KW-0378">Hydrolase</keyword>
<dbReference type="Gene3D" id="3.40.50.1820">
    <property type="entry name" value="alpha/beta hydrolase"/>
    <property type="match status" value="1"/>
</dbReference>
<dbReference type="GO" id="GO:0140359">
    <property type="term" value="F:ABC-type transporter activity"/>
    <property type="evidence" value="ECO:0007669"/>
    <property type="project" value="InterPro"/>
</dbReference>
<evidence type="ECO:0000256" key="3">
    <source>
        <dbReference type="ARBA" id="ARBA00022741"/>
    </source>
</evidence>
<evidence type="ECO:0000313" key="6">
    <source>
        <dbReference type="EMBL" id="CAI9120337.1"/>
    </source>
</evidence>
<reference evidence="6" key="1">
    <citation type="submission" date="2023-03" db="EMBL/GenBank/DDBJ databases">
        <authorList>
            <person name="Cleenwerck I."/>
        </authorList>
    </citation>
    <scope>NUCLEOTIDE SEQUENCE</scope>
    <source>
        <strain evidence="6">LMG 32879</strain>
    </source>
</reference>
<dbReference type="Proteomes" id="UP001176960">
    <property type="component" value="Unassembled WGS sequence"/>
</dbReference>
<dbReference type="InterPro" id="IPR029058">
    <property type="entry name" value="AB_hydrolase_fold"/>
</dbReference>
<comment type="caution">
    <text evidence="6">The sequence shown here is derived from an EMBL/GenBank/DDBJ whole genome shotgun (WGS) entry which is preliminary data.</text>
</comment>
<dbReference type="Gene3D" id="3.40.50.300">
    <property type="entry name" value="P-loop containing nucleotide triphosphate hydrolases"/>
    <property type="match status" value="1"/>
</dbReference>
<dbReference type="SUPFAM" id="SSF53474">
    <property type="entry name" value="alpha/beta-Hydrolases"/>
    <property type="match status" value="1"/>
</dbReference>
<keyword evidence="7" id="KW-1185">Reference proteome</keyword>
<evidence type="ECO:0000256" key="2">
    <source>
        <dbReference type="ARBA" id="ARBA00022448"/>
    </source>
</evidence>
<evidence type="ECO:0000313" key="7">
    <source>
        <dbReference type="Proteomes" id="UP001176960"/>
    </source>
</evidence>
<feature type="domain" description="ABC transporter" evidence="5">
    <location>
        <begin position="2"/>
        <end position="221"/>
    </location>
</feature>
<gene>
    <name evidence="6" type="ORF">LMG32879_001169</name>
</gene>
<evidence type="ECO:0000256" key="4">
    <source>
        <dbReference type="ARBA" id="ARBA00022840"/>
    </source>
</evidence>
<dbReference type="InterPro" id="IPR003593">
    <property type="entry name" value="AAA+_ATPase"/>
</dbReference>
<dbReference type="PROSITE" id="PS00211">
    <property type="entry name" value="ABC_TRANSPORTER_1"/>
    <property type="match status" value="1"/>
</dbReference>
<dbReference type="InterPro" id="IPR000801">
    <property type="entry name" value="Esterase-like"/>
</dbReference>
<keyword evidence="3" id="KW-0547">Nucleotide-binding</keyword>
<dbReference type="CDD" id="cd03220">
    <property type="entry name" value="ABC_KpsT_Wzt"/>
    <property type="match status" value="1"/>
</dbReference>
<dbReference type="Pfam" id="PF00005">
    <property type="entry name" value="ABC_tran"/>
    <property type="match status" value="1"/>
</dbReference>
<proteinExistence type="inferred from homology"/>
<organism evidence="6 7">
    <name type="scientific">Brytella acorum</name>
    <dbReference type="NCBI Taxonomy" id="2959299"/>
    <lineage>
        <taxon>Bacteria</taxon>
        <taxon>Pseudomonadati</taxon>
        <taxon>Pseudomonadota</taxon>
        <taxon>Alphaproteobacteria</taxon>
        <taxon>Acetobacterales</taxon>
        <taxon>Acetobacteraceae</taxon>
        <taxon>Brytella</taxon>
    </lineage>
</organism>
<dbReference type="GO" id="GO:0005524">
    <property type="term" value="F:ATP binding"/>
    <property type="evidence" value="ECO:0007669"/>
    <property type="project" value="UniProtKB-KW"/>
</dbReference>
<dbReference type="GO" id="GO:0016020">
    <property type="term" value="C:membrane"/>
    <property type="evidence" value="ECO:0007669"/>
    <property type="project" value="InterPro"/>
</dbReference>
<dbReference type="EMBL" id="CATKSH010000005">
    <property type="protein sequence ID" value="CAI9120337.1"/>
    <property type="molecule type" value="Genomic_DNA"/>
</dbReference>
<dbReference type="PANTHER" id="PTHR46743">
    <property type="entry name" value="TEICHOIC ACIDS EXPORT ATP-BINDING PROTEIN TAGH"/>
    <property type="match status" value="1"/>
</dbReference>
<evidence type="ECO:0000259" key="5">
    <source>
        <dbReference type="PROSITE" id="PS50893"/>
    </source>
</evidence>
<dbReference type="Pfam" id="PF00756">
    <property type="entry name" value="Esterase"/>
    <property type="match status" value="1"/>
</dbReference>
<accession>A0AA35XXI7</accession>
<dbReference type="InterPro" id="IPR017871">
    <property type="entry name" value="ABC_transporter-like_CS"/>
</dbReference>
<evidence type="ECO:0000256" key="1">
    <source>
        <dbReference type="ARBA" id="ARBA00005417"/>
    </source>
</evidence>
<protein>
    <submittedName>
        <fullName evidence="6">Alpha/beta hydrolase-fold protein</fullName>
    </submittedName>
</protein>
<dbReference type="InterPro" id="IPR027417">
    <property type="entry name" value="P-loop_NTPase"/>
</dbReference>
<dbReference type="SUPFAM" id="SSF52540">
    <property type="entry name" value="P-loop containing nucleoside triphosphate hydrolases"/>
    <property type="match status" value="1"/>
</dbReference>
<dbReference type="PROSITE" id="PS50893">
    <property type="entry name" value="ABC_TRANSPORTER_2"/>
    <property type="match status" value="1"/>
</dbReference>
<keyword evidence="4" id="KW-0067">ATP-binding</keyword>
<dbReference type="AlphaFoldDB" id="A0AA35XXI7"/>
<dbReference type="InterPro" id="IPR015860">
    <property type="entry name" value="ABC_transpr_TagH-like"/>
</dbReference>
<dbReference type="InterPro" id="IPR003439">
    <property type="entry name" value="ABC_transporter-like_ATP-bd"/>
</dbReference>
<comment type="similarity">
    <text evidence="1">Belongs to the ABC transporter superfamily.</text>
</comment>
<dbReference type="GO" id="GO:0016887">
    <property type="term" value="F:ATP hydrolysis activity"/>
    <property type="evidence" value="ECO:0007669"/>
    <property type="project" value="InterPro"/>
</dbReference>
<dbReference type="PANTHER" id="PTHR46743:SF2">
    <property type="entry name" value="TEICHOIC ACIDS EXPORT ATP-BINDING PROTEIN TAGH"/>
    <property type="match status" value="1"/>
</dbReference>
<dbReference type="InterPro" id="IPR050683">
    <property type="entry name" value="Bact_Polysacc_Export_ATP-bd"/>
</dbReference>